<keyword evidence="4 9" id="KW-1133">Transmembrane helix</keyword>
<evidence type="ECO:0000256" key="6">
    <source>
        <dbReference type="ARBA" id="ARBA00023136"/>
    </source>
</evidence>
<dbReference type="GO" id="GO:0042277">
    <property type="term" value="F:peptide binding"/>
    <property type="evidence" value="ECO:0007669"/>
    <property type="project" value="TreeGrafter"/>
</dbReference>
<evidence type="ECO:0000256" key="3">
    <source>
        <dbReference type="ARBA" id="ARBA00022692"/>
    </source>
</evidence>
<evidence type="ECO:0000256" key="9">
    <source>
        <dbReference type="SAM" id="Phobius"/>
    </source>
</evidence>
<dbReference type="Proteomes" id="UP000663836">
    <property type="component" value="Unassembled WGS sequence"/>
</dbReference>
<evidence type="ECO:0000256" key="1">
    <source>
        <dbReference type="ARBA" id="ARBA00004651"/>
    </source>
</evidence>
<keyword evidence="6 9" id="KW-0472">Membrane</keyword>
<feature type="domain" description="G-protein coupled receptors family 1 profile" evidence="10">
    <location>
        <begin position="1"/>
        <end position="74"/>
    </location>
</feature>
<keyword evidence="3 9" id="KW-0812">Transmembrane</keyword>
<keyword evidence="5" id="KW-0297">G-protein coupled receptor</keyword>
<name>A0A820ISV9_9BILA</name>
<dbReference type="GO" id="GO:0005886">
    <property type="term" value="C:plasma membrane"/>
    <property type="evidence" value="ECO:0007669"/>
    <property type="project" value="UniProtKB-SubCell"/>
</dbReference>
<dbReference type="GO" id="GO:0043005">
    <property type="term" value="C:neuron projection"/>
    <property type="evidence" value="ECO:0007669"/>
    <property type="project" value="TreeGrafter"/>
</dbReference>
<evidence type="ECO:0000313" key="11">
    <source>
        <dbReference type="EMBL" id="CAF4314147.1"/>
    </source>
</evidence>
<comment type="caution">
    <text evidence="11">The sequence shown here is derived from an EMBL/GenBank/DDBJ whole genome shotgun (WGS) entry which is preliminary data.</text>
</comment>
<dbReference type="GO" id="GO:0004930">
    <property type="term" value="F:G protein-coupled receptor activity"/>
    <property type="evidence" value="ECO:0007669"/>
    <property type="project" value="UniProtKB-KW"/>
</dbReference>
<organism evidence="11 12">
    <name type="scientific">Rotaria sordida</name>
    <dbReference type="NCBI Taxonomy" id="392033"/>
    <lineage>
        <taxon>Eukaryota</taxon>
        <taxon>Metazoa</taxon>
        <taxon>Spiralia</taxon>
        <taxon>Gnathifera</taxon>
        <taxon>Rotifera</taxon>
        <taxon>Eurotatoria</taxon>
        <taxon>Bdelloidea</taxon>
        <taxon>Philodinida</taxon>
        <taxon>Philodinidae</taxon>
        <taxon>Rotaria</taxon>
    </lineage>
</organism>
<dbReference type="Pfam" id="PF00001">
    <property type="entry name" value="7tm_1"/>
    <property type="match status" value="1"/>
</dbReference>
<dbReference type="SUPFAM" id="SSF81321">
    <property type="entry name" value="Family A G protein-coupled receptor-like"/>
    <property type="match status" value="1"/>
</dbReference>
<accession>A0A820ISV9</accession>
<evidence type="ECO:0000256" key="7">
    <source>
        <dbReference type="ARBA" id="ARBA00023170"/>
    </source>
</evidence>
<dbReference type="PANTHER" id="PTHR24229:SF40">
    <property type="entry name" value="ALLATOSTATIN C RECEPTOR 1-RELATED"/>
    <property type="match status" value="1"/>
</dbReference>
<reference evidence="11" key="1">
    <citation type="submission" date="2021-02" db="EMBL/GenBank/DDBJ databases">
        <authorList>
            <person name="Nowell W R."/>
        </authorList>
    </citation>
    <scope>NUCLEOTIDE SEQUENCE</scope>
</reference>
<keyword evidence="8" id="KW-0807">Transducer</keyword>
<proteinExistence type="predicted"/>
<gene>
    <name evidence="11" type="ORF">JBS370_LOCUS40805</name>
</gene>
<protein>
    <recommendedName>
        <fullName evidence="10">G-protein coupled receptors family 1 profile domain-containing protein</fullName>
    </recommendedName>
</protein>
<evidence type="ECO:0000313" key="12">
    <source>
        <dbReference type="Proteomes" id="UP000663836"/>
    </source>
</evidence>
<keyword evidence="7" id="KW-0675">Receptor</keyword>
<dbReference type="AlphaFoldDB" id="A0A820ISV9"/>
<feature type="non-terminal residue" evidence="11">
    <location>
        <position position="1"/>
    </location>
</feature>
<comment type="subcellular location">
    <subcellularLocation>
        <location evidence="1">Cell membrane</location>
        <topology evidence="1">Multi-pass membrane protein</topology>
    </subcellularLocation>
</comment>
<sequence>CVIDFPAIIFTIPPEIVFTYYAFLLGFLFPVSMITTFYILVLVRLHHIRRKHRSELKERSHRKVTRSVLAVITA</sequence>
<dbReference type="InterPro" id="IPR000276">
    <property type="entry name" value="GPCR_Rhodpsn"/>
</dbReference>
<evidence type="ECO:0000256" key="5">
    <source>
        <dbReference type="ARBA" id="ARBA00023040"/>
    </source>
</evidence>
<feature type="non-terminal residue" evidence="11">
    <location>
        <position position="74"/>
    </location>
</feature>
<dbReference type="PANTHER" id="PTHR24229">
    <property type="entry name" value="NEUROPEPTIDES RECEPTOR"/>
    <property type="match status" value="1"/>
</dbReference>
<evidence type="ECO:0000256" key="8">
    <source>
        <dbReference type="ARBA" id="ARBA00023224"/>
    </source>
</evidence>
<evidence type="ECO:0000259" key="10">
    <source>
        <dbReference type="PROSITE" id="PS50262"/>
    </source>
</evidence>
<dbReference type="InterPro" id="IPR017452">
    <property type="entry name" value="GPCR_Rhodpsn_7TM"/>
</dbReference>
<feature type="transmembrane region" description="Helical" evidence="9">
    <location>
        <begin position="20"/>
        <end position="43"/>
    </location>
</feature>
<keyword evidence="2" id="KW-1003">Cell membrane</keyword>
<evidence type="ECO:0000256" key="4">
    <source>
        <dbReference type="ARBA" id="ARBA00022989"/>
    </source>
</evidence>
<dbReference type="PROSITE" id="PS50262">
    <property type="entry name" value="G_PROTEIN_RECEP_F1_2"/>
    <property type="match status" value="1"/>
</dbReference>
<dbReference type="Gene3D" id="1.20.1070.10">
    <property type="entry name" value="Rhodopsin 7-helix transmembrane proteins"/>
    <property type="match status" value="1"/>
</dbReference>
<dbReference type="EMBL" id="CAJOBD010039561">
    <property type="protein sequence ID" value="CAF4314147.1"/>
    <property type="molecule type" value="Genomic_DNA"/>
</dbReference>
<evidence type="ECO:0000256" key="2">
    <source>
        <dbReference type="ARBA" id="ARBA00022475"/>
    </source>
</evidence>